<comment type="caution">
    <text evidence="1">The sequence shown here is derived from an EMBL/GenBank/DDBJ whole genome shotgun (WGS) entry which is preliminary data.</text>
</comment>
<sequence>MALNTERDKSDGGRHGKDMNRFFAFIVMFWKMQVRYFTFMPLPCDKPIYDWNLVFNCAIMIPKSHGVAAK</sequence>
<reference evidence="1 2" key="1">
    <citation type="submission" date="2018-08" db="EMBL/GenBank/DDBJ databases">
        <title>A genome reference for cultivated species of the human gut microbiota.</title>
        <authorList>
            <person name="Zou Y."/>
            <person name="Xue W."/>
            <person name="Luo G."/>
        </authorList>
    </citation>
    <scope>NUCLEOTIDE SEQUENCE [LARGE SCALE GENOMIC DNA]</scope>
    <source>
        <strain evidence="1 2">AM07-24</strain>
    </source>
</reference>
<dbReference type="AlphaFoldDB" id="A0A415E0G1"/>
<organism evidence="1 2">
    <name type="scientific">Emergencia timonensis</name>
    <dbReference type="NCBI Taxonomy" id="1776384"/>
    <lineage>
        <taxon>Bacteria</taxon>
        <taxon>Bacillati</taxon>
        <taxon>Bacillota</taxon>
        <taxon>Clostridia</taxon>
        <taxon>Peptostreptococcales</taxon>
        <taxon>Anaerovoracaceae</taxon>
        <taxon>Emergencia</taxon>
    </lineage>
</organism>
<evidence type="ECO:0000313" key="1">
    <source>
        <dbReference type="EMBL" id="RHJ87091.1"/>
    </source>
</evidence>
<dbReference type="EMBL" id="QRMS01000003">
    <property type="protein sequence ID" value="RHJ87091.1"/>
    <property type="molecule type" value="Genomic_DNA"/>
</dbReference>
<proteinExistence type="predicted"/>
<accession>A0A415E0G1</accession>
<protein>
    <submittedName>
        <fullName evidence="1">Uncharacterized protein</fullName>
    </submittedName>
</protein>
<dbReference type="RefSeq" id="WP_118335588.1">
    <property type="nucleotide sequence ID" value="NZ_AP025567.1"/>
</dbReference>
<name>A0A415E0G1_9FIRM</name>
<gene>
    <name evidence="1" type="ORF">DW099_10310</name>
</gene>
<keyword evidence="2" id="KW-1185">Reference proteome</keyword>
<dbReference type="Proteomes" id="UP000284841">
    <property type="component" value="Unassembled WGS sequence"/>
</dbReference>
<evidence type="ECO:0000313" key="2">
    <source>
        <dbReference type="Proteomes" id="UP000284841"/>
    </source>
</evidence>